<dbReference type="Proteomes" id="UP001497497">
    <property type="component" value="Unassembled WGS sequence"/>
</dbReference>
<accession>A0AAV2ILQ1</accession>
<dbReference type="EMBL" id="CAXITT010000836">
    <property type="protein sequence ID" value="CAL1546637.1"/>
    <property type="molecule type" value="Genomic_DNA"/>
</dbReference>
<evidence type="ECO:0000313" key="1">
    <source>
        <dbReference type="EMBL" id="CAL1546637.1"/>
    </source>
</evidence>
<name>A0AAV2ILQ1_LYMST</name>
<organism evidence="1 2">
    <name type="scientific">Lymnaea stagnalis</name>
    <name type="common">Great pond snail</name>
    <name type="synonym">Helix stagnalis</name>
    <dbReference type="NCBI Taxonomy" id="6523"/>
    <lineage>
        <taxon>Eukaryota</taxon>
        <taxon>Metazoa</taxon>
        <taxon>Spiralia</taxon>
        <taxon>Lophotrochozoa</taxon>
        <taxon>Mollusca</taxon>
        <taxon>Gastropoda</taxon>
        <taxon>Heterobranchia</taxon>
        <taxon>Euthyneura</taxon>
        <taxon>Panpulmonata</taxon>
        <taxon>Hygrophila</taxon>
        <taxon>Lymnaeoidea</taxon>
        <taxon>Lymnaeidae</taxon>
        <taxon>Lymnaea</taxon>
    </lineage>
</organism>
<evidence type="ECO:0000313" key="2">
    <source>
        <dbReference type="Proteomes" id="UP001497497"/>
    </source>
</evidence>
<gene>
    <name evidence="1" type="ORF">GSLYS_00020014001</name>
</gene>
<protein>
    <submittedName>
        <fullName evidence="1">Uncharacterized protein</fullName>
    </submittedName>
</protein>
<reference evidence="1 2" key="1">
    <citation type="submission" date="2024-04" db="EMBL/GenBank/DDBJ databases">
        <authorList>
            <consortium name="Genoscope - CEA"/>
            <person name="William W."/>
        </authorList>
    </citation>
    <scope>NUCLEOTIDE SEQUENCE [LARGE SCALE GENOMIC DNA]</scope>
</reference>
<proteinExistence type="predicted"/>
<dbReference type="PANTHER" id="PTHR16206:SF4">
    <property type="entry name" value="PROTEIN LET-99"/>
    <property type="match status" value="1"/>
</dbReference>
<dbReference type="AlphaFoldDB" id="A0AAV2ILQ1"/>
<keyword evidence="2" id="KW-1185">Reference proteome</keyword>
<dbReference type="PANTHER" id="PTHR16206">
    <property type="entry name" value="DEP DOMAIN-CONTAINING"/>
    <property type="match status" value="1"/>
</dbReference>
<sequence length="144" mass="16471">MTSNPNLCLDVTQTTRSLVLGTFYPAILRSQEECDLDELVVLQLVSFMLDFFDDIFNPPADIKTQVSERLKIMQRPQVVYSPRPERTVRFCQQTTVDDFENQRTSTSHSALEQLLEGIIADGNLNLKEKKKHLKQVGTKSKLII</sequence>
<comment type="caution">
    <text evidence="1">The sequence shown here is derived from an EMBL/GenBank/DDBJ whole genome shotgun (WGS) entry which is preliminary data.</text>
</comment>